<dbReference type="Proteomes" id="UP001148786">
    <property type="component" value="Unassembled WGS sequence"/>
</dbReference>
<feature type="domain" description="DUF6830" evidence="1">
    <location>
        <begin position="759"/>
        <end position="894"/>
    </location>
</feature>
<dbReference type="InterPro" id="IPR049233">
    <property type="entry name" value="DUF6830"/>
</dbReference>
<name>A0A9W8MSL1_9AGAR</name>
<dbReference type="InterPro" id="IPR041078">
    <property type="entry name" value="Plavaka"/>
</dbReference>
<sequence length="1026" mass="116768">MDNASGLKFLCPRCGKKMKSTASVQKHMNQPTSRCRLFYEEILHYRHSAAQPTFQPTEKAWNADVLPVNELPNTDTPPMELVEQDEDSMAAEPAPHVESVFARPQSGMAGFFTENYPRPPHKSPTFKGGETFMEFFNADQHADKRQDNLYYPFARKAEWELASFLMRSSLSMAAIDEYLKLELTKGIHLSFRSAKDLRNRIEILPSGPKWKSRTLAPKHPTKNPIVLYHRDPVECVQSLLRSPLLQDHLSFTPFRLFESSAKLMRVYTEWLSGNAAWFMQEMLPPDGTLLGTILSSDKTNISIMTGGRVAHPLLISLANLSMEFRNKASNHAFLLLALIPIPKYLHRNQKIRGILENRLYHECLDVITEPLKIAAQIGVMLSDPLGFQRWCFTPLAAHIVDTPESILVAGVGGKTSSVTLATYKEFGDPFRHPPRLASTTIETLRYLESDLGLDPWDLDRYEKESTKHRLNGVHRPFWRDWPLSEPPIFLTSEPLHHWHKEFWDHDMKWCIKAVGGHEIDFRFSILHPRVGFRHFKEGVSTLKQVTGREHRDIQRYIVPVIAGAVSSPFLIAIRALIDFRYLAQATVISDNICTQIENALRTFHSHKQAILDAGARCGKNGPIDNWYIPKLEFMQSVVSNIKYNGAAIQWSADVTENAHIRVVKDPANSGNNQKYEPQICRYLDRVDKLDIFDLATAIAEAGLDFRGVLFDTNAGNNKCDWDTEDEEDDAPLLVNATGELMTLIDPVKYRQHSGRKPTDYFYRATLLKRGLLSTASQPPRTHRSAENIVFHLCRDPSFKRLFIDEVAQQFGLADLRPAIADFINRSSSGAPQFHISAVGGRRFAQKDCQLPFTHVEVWEKVRLQTTAYHYPHPILPPITINAAPPSEAWPHGHLIADVRLIFHIVPSTRSDKILKDDLHQAVTGRFLAYIQRYDIISHLKDPKNPATRGPHPEPSSGLHLLKHGMRTNGELIGDVVPLCQLRALADVSPRLGQKADRKFTKQNSLHYSTEFWLNKYFDKETFYALH</sequence>
<dbReference type="Pfam" id="PF18759">
    <property type="entry name" value="Plavaka"/>
    <property type="match status" value="1"/>
</dbReference>
<organism evidence="2 3">
    <name type="scientific">Agrocybe chaxingu</name>
    <dbReference type="NCBI Taxonomy" id="84603"/>
    <lineage>
        <taxon>Eukaryota</taxon>
        <taxon>Fungi</taxon>
        <taxon>Dikarya</taxon>
        <taxon>Basidiomycota</taxon>
        <taxon>Agaricomycotina</taxon>
        <taxon>Agaricomycetes</taxon>
        <taxon>Agaricomycetidae</taxon>
        <taxon>Agaricales</taxon>
        <taxon>Agaricineae</taxon>
        <taxon>Strophariaceae</taxon>
        <taxon>Agrocybe</taxon>
    </lineage>
</organism>
<dbReference type="AlphaFoldDB" id="A0A9W8MSL1"/>
<evidence type="ECO:0000259" key="1">
    <source>
        <dbReference type="Pfam" id="PF20722"/>
    </source>
</evidence>
<evidence type="ECO:0000313" key="3">
    <source>
        <dbReference type="Proteomes" id="UP001148786"/>
    </source>
</evidence>
<keyword evidence="3" id="KW-1185">Reference proteome</keyword>
<accession>A0A9W8MSL1</accession>
<comment type="caution">
    <text evidence="2">The sequence shown here is derived from an EMBL/GenBank/DDBJ whole genome shotgun (WGS) entry which is preliminary data.</text>
</comment>
<reference evidence="2" key="1">
    <citation type="submission" date="2022-07" db="EMBL/GenBank/DDBJ databases">
        <title>Genome Sequence of Agrocybe chaxingu.</title>
        <authorList>
            <person name="Buettner E."/>
        </authorList>
    </citation>
    <scope>NUCLEOTIDE SEQUENCE</scope>
    <source>
        <strain evidence="2">MP-N11</strain>
    </source>
</reference>
<evidence type="ECO:0000313" key="2">
    <source>
        <dbReference type="EMBL" id="KAJ3500106.1"/>
    </source>
</evidence>
<proteinExistence type="predicted"/>
<dbReference type="EMBL" id="JANKHO010001667">
    <property type="protein sequence ID" value="KAJ3500106.1"/>
    <property type="molecule type" value="Genomic_DNA"/>
</dbReference>
<dbReference type="OrthoDB" id="3232986at2759"/>
<dbReference type="Pfam" id="PF20722">
    <property type="entry name" value="DUF6830"/>
    <property type="match status" value="1"/>
</dbReference>
<protein>
    <recommendedName>
        <fullName evidence="1">DUF6830 domain-containing protein</fullName>
    </recommendedName>
</protein>
<gene>
    <name evidence="2" type="ORF">NLJ89_g9938</name>
</gene>